<organism evidence="15 16">
    <name type="scientific">Fistulina hepatica ATCC 64428</name>
    <dbReference type="NCBI Taxonomy" id="1128425"/>
    <lineage>
        <taxon>Eukaryota</taxon>
        <taxon>Fungi</taxon>
        <taxon>Dikarya</taxon>
        <taxon>Basidiomycota</taxon>
        <taxon>Agaricomycotina</taxon>
        <taxon>Agaricomycetes</taxon>
        <taxon>Agaricomycetidae</taxon>
        <taxon>Agaricales</taxon>
        <taxon>Fistulinaceae</taxon>
        <taxon>Fistulina</taxon>
    </lineage>
</organism>
<comment type="similarity">
    <text evidence="3 13">Belongs to the glycosyl hydrolase 47 family.</text>
</comment>
<dbReference type="PRINTS" id="PR00747">
    <property type="entry name" value="GLYHDRLASE47"/>
</dbReference>
<dbReference type="AlphaFoldDB" id="A0A0D7ALW1"/>
<feature type="active site" evidence="10">
    <location>
        <position position="281"/>
    </location>
</feature>
<keyword evidence="5 13" id="KW-0378">Hydrolase</keyword>
<evidence type="ECO:0000256" key="3">
    <source>
        <dbReference type="ARBA" id="ARBA00007658"/>
    </source>
</evidence>
<comment type="catalytic activity">
    <reaction evidence="8">
        <text>N(4)-(alpha-D-Man-(1-&gt;2)-alpha-D-Man-(1-&gt;2)-alpha-D-Man-(1-&gt;3)-[alpha-D-Man-(1-&gt;3)-[alpha-D-Man-(1-&gt;2)-alpha-D-Man-(1-&gt;6)]-alpha-D-Man-(1-&gt;6)]-beta-D-Man-(1-&gt;4)-beta-D-GlcNAc-(1-&gt;4)-beta-D-GlcNAc)-L-asparaginyl-[protein] (N-glucan mannose isomer 8A1,2,3B1,3) + 3 H2O = N(4)-(alpha-D-Man-(1-&gt;3)-[alpha-D-Man-(1-&gt;3)-[alpha-D-Man-(1-&gt;6)]-alpha-D-Man-(1-&gt;6)]-beta-D-Man-(1-&gt;4)-beta-D-GlcNAc-(1-&gt;4)-beta-D-GlcNAc)-L-asparaginyl-[protein] (N-glucan mannose isomer 5A1,2) + 3 beta-D-mannose</text>
        <dbReference type="Rhea" id="RHEA:56028"/>
        <dbReference type="Rhea" id="RHEA-COMP:14358"/>
        <dbReference type="Rhea" id="RHEA-COMP:14367"/>
        <dbReference type="ChEBI" id="CHEBI:15377"/>
        <dbReference type="ChEBI" id="CHEBI:28563"/>
        <dbReference type="ChEBI" id="CHEBI:59087"/>
        <dbReference type="ChEBI" id="CHEBI:60628"/>
        <dbReference type="EC" id="3.2.1.113"/>
    </reaction>
</comment>
<dbReference type="InterPro" id="IPR001382">
    <property type="entry name" value="Glyco_hydro_47"/>
</dbReference>
<comment type="catalytic activity">
    <reaction evidence="9">
        <text>N(4)-(alpha-D-Man-(1-&gt;2)-alpha-D-Man-(1-&gt;2)-alpha-D-Man-(1-&gt;3)-[alpha-D-Man-(1-&gt;2)-alpha-D-Man-(1-&gt;3)-[alpha-D-Man-(1-&gt;2)-alpha-D-Man-(1-&gt;6)]-alpha-D-Man-(1-&gt;6)]-beta-D-Man-(1-&gt;4)-beta-D-GlcNAc-(1-&gt;4)-beta-D-GlcNAc)-L-asparaginyl-[protein] (N-glucan mannose isomer 9A1,2,3B1,2,3) + 4 H2O = N(4)-(alpha-D-Man-(1-&gt;3)-[alpha-D-Man-(1-&gt;3)-[alpha-D-Man-(1-&gt;6)]-alpha-D-Man-(1-&gt;6)]-beta-D-Man-(1-&gt;4)-beta-D-GlcNAc-(1-&gt;4)-beta-D-GlcNAc)-L-asparaginyl-[protein] (N-glucan mannose isomer 5A1,2) + 4 beta-D-mannose</text>
        <dbReference type="Rhea" id="RHEA:56008"/>
        <dbReference type="Rhea" id="RHEA-COMP:14356"/>
        <dbReference type="Rhea" id="RHEA-COMP:14367"/>
        <dbReference type="ChEBI" id="CHEBI:15377"/>
        <dbReference type="ChEBI" id="CHEBI:28563"/>
        <dbReference type="ChEBI" id="CHEBI:59087"/>
        <dbReference type="ChEBI" id="CHEBI:139493"/>
        <dbReference type="EC" id="3.2.1.113"/>
    </reaction>
</comment>
<reference evidence="15 16" key="1">
    <citation type="journal article" date="2015" name="Fungal Genet. Biol.">
        <title>Evolution of novel wood decay mechanisms in Agaricales revealed by the genome sequences of Fistulina hepatica and Cylindrobasidium torrendii.</title>
        <authorList>
            <person name="Floudas D."/>
            <person name="Held B.W."/>
            <person name="Riley R."/>
            <person name="Nagy L.G."/>
            <person name="Koehler G."/>
            <person name="Ransdell A.S."/>
            <person name="Younus H."/>
            <person name="Chow J."/>
            <person name="Chiniquy J."/>
            <person name="Lipzen A."/>
            <person name="Tritt A."/>
            <person name="Sun H."/>
            <person name="Haridas S."/>
            <person name="LaButti K."/>
            <person name="Ohm R.A."/>
            <person name="Kues U."/>
            <person name="Blanchette R.A."/>
            <person name="Grigoriev I.V."/>
            <person name="Minto R.E."/>
            <person name="Hibbett D.S."/>
        </authorList>
    </citation>
    <scope>NUCLEOTIDE SEQUENCE [LARGE SCALE GENOMIC DNA]</scope>
    <source>
        <strain evidence="15 16">ATCC 64428</strain>
    </source>
</reference>
<dbReference type="GO" id="GO:0016020">
    <property type="term" value="C:membrane"/>
    <property type="evidence" value="ECO:0007669"/>
    <property type="project" value="InterPro"/>
</dbReference>
<evidence type="ECO:0000256" key="2">
    <source>
        <dbReference type="ARBA" id="ARBA00004922"/>
    </source>
</evidence>
<dbReference type="GO" id="GO:0005509">
    <property type="term" value="F:calcium ion binding"/>
    <property type="evidence" value="ECO:0007669"/>
    <property type="project" value="InterPro"/>
</dbReference>
<name>A0A0D7ALW1_9AGAR</name>
<protein>
    <recommendedName>
        <fullName evidence="13">alpha-1,2-Mannosidase</fullName>
        <ecNumber evidence="13">3.2.1.-</ecNumber>
    </recommendedName>
</protein>
<evidence type="ECO:0000256" key="11">
    <source>
        <dbReference type="PIRSR" id="PIRSR601382-2"/>
    </source>
</evidence>
<dbReference type="Proteomes" id="UP000054144">
    <property type="component" value="Unassembled WGS sequence"/>
</dbReference>
<evidence type="ECO:0000256" key="12">
    <source>
        <dbReference type="PIRSR" id="PIRSR601382-3"/>
    </source>
</evidence>
<comment type="pathway">
    <text evidence="2">Protein modification; protein glycosylation.</text>
</comment>
<feature type="transmembrane region" description="Helical" evidence="14">
    <location>
        <begin position="18"/>
        <end position="35"/>
    </location>
</feature>
<dbReference type="InterPro" id="IPR050749">
    <property type="entry name" value="Glycosyl_Hydrolase_47"/>
</dbReference>
<feature type="disulfide bond" evidence="12">
    <location>
        <begin position="347"/>
        <end position="403"/>
    </location>
</feature>
<dbReference type="PANTHER" id="PTHR11742">
    <property type="entry name" value="MANNOSYL-OLIGOSACCHARIDE ALPHA-1,2-MANNOSIDASE-RELATED"/>
    <property type="match status" value="1"/>
</dbReference>
<evidence type="ECO:0000313" key="16">
    <source>
        <dbReference type="Proteomes" id="UP000054144"/>
    </source>
</evidence>
<comment type="cofactor">
    <cofactor evidence="1 11">
        <name>Ca(2+)</name>
        <dbReference type="ChEBI" id="CHEBI:29108"/>
    </cofactor>
</comment>
<feature type="active site" evidence="10">
    <location>
        <position position="499"/>
    </location>
</feature>
<gene>
    <name evidence="15" type="ORF">FISHEDRAFT_63760</name>
</gene>
<evidence type="ECO:0000313" key="15">
    <source>
        <dbReference type="EMBL" id="KIY52582.1"/>
    </source>
</evidence>
<proteinExistence type="inferred from homology"/>
<keyword evidence="6 11" id="KW-0106">Calcium</keyword>
<dbReference type="SUPFAM" id="SSF48225">
    <property type="entry name" value="Seven-hairpin glycosidases"/>
    <property type="match status" value="1"/>
</dbReference>
<evidence type="ECO:0000256" key="14">
    <source>
        <dbReference type="SAM" id="Phobius"/>
    </source>
</evidence>
<keyword evidence="13" id="KW-0326">Glycosidase</keyword>
<evidence type="ECO:0000256" key="8">
    <source>
        <dbReference type="ARBA" id="ARBA00047669"/>
    </source>
</evidence>
<evidence type="ECO:0000256" key="13">
    <source>
        <dbReference type="RuleBase" id="RU361193"/>
    </source>
</evidence>
<evidence type="ECO:0000256" key="10">
    <source>
        <dbReference type="PIRSR" id="PIRSR601382-1"/>
    </source>
</evidence>
<dbReference type="EC" id="3.2.1.-" evidence="13"/>
<keyword evidence="14" id="KW-1133">Transmembrane helix</keyword>
<evidence type="ECO:0000256" key="7">
    <source>
        <dbReference type="ARBA" id="ARBA00023157"/>
    </source>
</evidence>
<evidence type="ECO:0000256" key="5">
    <source>
        <dbReference type="ARBA" id="ARBA00022801"/>
    </source>
</evidence>
<feature type="active site" description="Proton donor" evidence="10">
    <location>
        <position position="417"/>
    </location>
</feature>
<keyword evidence="4 11" id="KW-0479">Metal-binding</keyword>
<keyword evidence="16" id="KW-1185">Reference proteome</keyword>
<dbReference type="GO" id="GO:0036503">
    <property type="term" value="P:ERAD pathway"/>
    <property type="evidence" value="ECO:0007669"/>
    <property type="project" value="UniProtKB-ARBA"/>
</dbReference>
<dbReference type="GO" id="GO:0005975">
    <property type="term" value="P:carbohydrate metabolic process"/>
    <property type="evidence" value="ECO:0007669"/>
    <property type="project" value="InterPro"/>
</dbReference>
<dbReference type="GO" id="GO:0004571">
    <property type="term" value="F:mannosyl-oligosaccharide 1,2-alpha-mannosidase activity"/>
    <property type="evidence" value="ECO:0007669"/>
    <property type="project" value="UniProtKB-EC"/>
</dbReference>
<dbReference type="Pfam" id="PF01532">
    <property type="entry name" value="Glyco_hydro_47"/>
    <property type="match status" value="1"/>
</dbReference>
<keyword evidence="14" id="KW-0812">Transmembrane</keyword>
<keyword evidence="7 12" id="KW-1015">Disulfide bond</keyword>
<evidence type="ECO:0000256" key="9">
    <source>
        <dbReference type="ARBA" id="ARBA00048605"/>
    </source>
</evidence>
<dbReference type="InterPro" id="IPR036026">
    <property type="entry name" value="Seven-hairpin_glycosidases"/>
</dbReference>
<dbReference type="OrthoDB" id="8118055at2759"/>
<evidence type="ECO:0000256" key="1">
    <source>
        <dbReference type="ARBA" id="ARBA00001913"/>
    </source>
</evidence>
<feature type="active site" description="Proton donor" evidence="10">
    <location>
        <position position="150"/>
    </location>
</feature>
<dbReference type="InterPro" id="IPR012341">
    <property type="entry name" value="6hp_glycosidase-like_sf"/>
</dbReference>
<accession>A0A0D7ALW1</accession>
<dbReference type="PANTHER" id="PTHR11742:SF55">
    <property type="entry name" value="ENDOPLASMIC RETICULUM MANNOSYL-OLIGOSACCHARIDE 1,2-ALPHA-MANNOSIDASE"/>
    <property type="match status" value="1"/>
</dbReference>
<sequence length="607" mass="69552">MYRNPWSSLRHRLQPRSGIAIGVFLLCFYVLYRYFPESLRASRAPERFPSESRFNTPILPQSVWDGRAEKVKEAFIHAYRGYQVFASPHDELMPVSDEEFDNFNGWGVSAFDGMDTMLLMGLDEQYQHALKLASSVQFTLRDLQFAPYFETVIRYMGGLLSAYALSPKDRILIDRAEELAKKLDPVFLSPSRLPLYSVNTDTGETHGQLHGTLAEIASLQVEYLYLAKLTGKRKYYERAANVMKHLNNADLHDTGGMLPITWNLTTGQPISAHVSVGARADSAHEYLLKQYLLTAKSDKRSLEMYLEMTAEIISELMYISPVRHVLYITDKRMRTSEVSHTFEHLSCFLPGLLALGVQELPLDDSKFLKTLNLDRSAKRWEKLRGFNLKDLHLWAAEGIAQTCWLTYADEPTGLGPEEVLFYSPDAKIYGARIGAFTRAKEGVLWIDALSSWKHSGARNVPPGVGDKVPVIYTDRERHRGTARSRDYAIKKTSYLLRPETLESFYVLWKVTGNAAWRERGWSIFQSINKETRTNSGFSSIGSVERSPANKIDQMPSYFLAETLKYLYLLFINDTPLPFDKWVFNTEAHPIPVFDWTEEERQEFDIAY</sequence>
<feature type="binding site" evidence="11">
    <location>
        <position position="585"/>
    </location>
    <ligand>
        <name>Ca(2+)</name>
        <dbReference type="ChEBI" id="CHEBI:29108"/>
    </ligand>
</feature>
<evidence type="ECO:0000256" key="4">
    <source>
        <dbReference type="ARBA" id="ARBA00022723"/>
    </source>
</evidence>
<dbReference type="EMBL" id="KN881639">
    <property type="protein sequence ID" value="KIY52582.1"/>
    <property type="molecule type" value="Genomic_DNA"/>
</dbReference>
<keyword evidence="14" id="KW-0472">Membrane</keyword>
<evidence type="ECO:0000256" key="6">
    <source>
        <dbReference type="ARBA" id="ARBA00022837"/>
    </source>
</evidence>
<dbReference type="Gene3D" id="1.50.10.10">
    <property type="match status" value="1"/>
</dbReference>
<dbReference type="GO" id="GO:0005783">
    <property type="term" value="C:endoplasmic reticulum"/>
    <property type="evidence" value="ECO:0007669"/>
    <property type="project" value="TreeGrafter"/>
</dbReference>